<dbReference type="RefSeq" id="WP_313985197.1">
    <property type="nucleotide sequence ID" value="NZ_JASJOS010000014.1"/>
</dbReference>
<dbReference type="Pfam" id="PF20041">
    <property type="entry name" value="DUF6443"/>
    <property type="match status" value="1"/>
</dbReference>
<dbReference type="SMART" id="SM00560">
    <property type="entry name" value="LamGL"/>
    <property type="match status" value="1"/>
</dbReference>
<dbReference type="EMBL" id="JASJOS010000014">
    <property type="protein sequence ID" value="MDJ1484201.1"/>
    <property type="molecule type" value="Genomic_DNA"/>
</dbReference>
<evidence type="ECO:0000259" key="4">
    <source>
        <dbReference type="SMART" id="SM00560"/>
    </source>
</evidence>
<dbReference type="Gene3D" id="2.60.120.200">
    <property type="match status" value="1"/>
</dbReference>
<evidence type="ECO:0000256" key="2">
    <source>
        <dbReference type="ARBA" id="ARBA00023157"/>
    </source>
</evidence>
<dbReference type="Gene3D" id="2.180.10.10">
    <property type="entry name" value="RHS repeat-associated core"/>
    <property type="match status" value="2"/>
</dbReference>
<dbReference type="GO" id="GO:0004553">
    <property type="term" value="F:hydrolase activity, hydrolyzing O-glycosyl compounds"/>
    <property type="evidence" value="ECO:0007669"/>
    <property type="project" value="UniProtKB-ARBA"/>
</dbReference>
<accession>A0AAE3U970</accession>
<dbReference type="InterPro" id="IPR045619">
    <property type="entry name" value="DUF6443"/>
</dbReference>
<dbReference type="InterPro" id="IPR013320">
    <property type="entry name" value="ConA-like_dom_sf"/>
</dbReference>
<dbReference type="InterPro" id="IPR022385">
    <property type="entry name" value="Rhs_assc_core"/>
</dbReference>
<keyword evidence="2" id="KW-1015">Disulfide bond</keyword>
<name>A0AAE3U970_9BACT</name>
<keyword evidence="1" id="KW-0732">Signal</keyword>
<dbReference type="Pfam" id="PF13385">
    <property type="entry name" value="Laminin_G_3"/>
    <property type="match status" value="1"/>
</dbReference>
<evidence type="ECO:0000256" key="3">
    <source>
        <dbReference type="SAM" id="MobiDB-lite"/>
    </source>
</evidence>
<evidence type="ECO:0000313" key="5">
    <source>
        <dbReference type="EMBL" id="MDJ1484201.1"/>
    </source>
</evidence>
<feature type="domain" description="LamG-like jellyroll fold" evidence="4">
    <location>
        <begin position="151"/>
        <end position="285"/>
    </location>
</feature>
<organism evidence="5 6">
    <name type="scientific">Xanthocytophaga flava</name>
    <dbReference type="NCBI Taxonomy" id="3048013"/>
    <lineage>
        <taxon>Bacteria</taxon>
        <taxon>Pseudomonadati</taxon>
        <taxon>Bacteroidota</taxon>
        <taxon>Cytophagia</taxon>
        <taxon>Cytophagales</taxon>
        <taxon>Rhodocytophagaceae</taxon>
        <taxon>Xanthocytophaga</taxon>
    </lineage>
</organism>
<comment type="caution">
    <text evidence="5">The sequence shown here is derived from an EMBL/GenBank/DDBJ whole genome shotgun (WGS) entry which is preliminary data.</text>
</comment>
<evidence type="ECO:0000256" key="1">
    <source>
        <dbReference type="ARBA" id="ARBA00022729"/>
    </source>
</evidence>
<dbReference type="InterPro" id="IPR006558">
    <property type="entry name" value="LamG-like"/>
</dbReference>
<dbReference type="NCBIfam" id="TIGR03696">
    <property type="entry name" value="Rhs_assc_core"/>
    <property type="match status" value="1"/>
</dbReference>
<dbReference type="GO" id="GO:0005975">
    <property type="term" value="P:carbohydrate metabolic process"/>
    <property type="evidence" value="ECO:0007669"/>
    <property type="project" value="UniProtKB-ARBA"/>
</dbReference>
<sequence>MLFSIQITKQTLFFRKFTQIGRLLLVLFWSGVLGSGWSTYAQSVPKELNLNSYQSPARASEKITLYPGSGTAGVVIPAGLDLDMQIVTPVSGEVPASENAIITTVANQVISVGECASLSATASSTAGNALLFDGVNDFVQVGTIAALKFTATATFEAWIYPTGAGSHATAGGVILSKEGEYLLARFPNGTIQCAFANTTPGWGWINTGVVAPLNTWSHVAVSYQNGVVKTYLNGTLANTYTGTGVIGDAATTQNDFRIGGRQGTSQYFAGQIDEVKVWSVERVEADIKAAYQQKTDPASASLVGYWSMDNSDLSAQVPNLVTGGAAGTLFNGASRVSSTVSLQTTSSAIVWTREGSSTALSMQPDGTIKLCATNDAPAETKLTEGTHRFTVSLANDNTPGKIVETVTITVKGALPAVGLPAETDRNFVVENTVFKEAQTTEASLKTLPVGQIGQKITYVDGLGRSLQSVVVQGAPEIDGKRNDIVSFVEYDPFGRQPKSYLSYTADLVNTANAQLHFRSNPLPEQEAFYSAIKPGEGAAFSETVFDNSPLSKTLARGAVGDAWQIKNRANLDDPINQITRGSQRTNLLGEVRRWTYNFATGVASSVNGSSGFYDPSTSEGLLIVVEGTSESERKVFEYINRDGQTICKRVQEKETQNLASLENLQESVNSGWATTYYIYDDFGLLRYVIPPKATDALASVNYSFDFNAEFTKTWLFAYEYDERHRMIRKRVPGGGLSQMVYNVNDQVVLSQDAHQAEGYKSADGVSQITNEWNFTKYDVLGRVVITGRWIDQAARDRATLQQVVNSQTQLWEERNTTIASSTETGYSAVAFPQPGNNAQNYIPLTIKYYDDYSFKSSSEFVYSKPAPLFDNAPDMNVYGKPTGTRVRMLTTSTGAESTQWLVNVSYYDEYGRVIQAHAQNHQNGVDIASSRYDFSGKMLESFVRHENPAAQDQDRKTLTVRGRTQYDHAGRVLVSYQKIGTGVEEKLAVMVYNQLGEMTQKKLGQYSPAYGNTSSEGNALQTVDYKYNIRGWLKSVNDALLSGDSDDKFGFELSYESAQSGQASGNIVSQKWMSRTDGVQRSYTYSYDPLNRLIQAAYASAANANEKYDIPSMSYDKNGNVLSLVRKGMVAGTASKATQWDIVDNLEYSYASGNQLSKVRDGAAQANLGLAGDFKDGVTLDFEYEYDQSGNLTRDRNKGIESIIYNHLNQPVYILLTAGRWIRYVYDAVGIKCQKLTSDGQVTDYMGGLIYEKNRLQFVPTGEGRALPPELAGTAEFAYEYHYKDHQGNLRLAFREAPRIAPFYATMEIERALYEESQFENLSTTRNTNDLTPHTRTGSYAAKLYATSASHGLGPWKTLYVKKGDKIDAEAFAYYEPAGNNGTQNPLSLYIGNAGATRQAGSETNKNIFSNLQIGIAANGLLTPRGNTIPVGYLQILVYDKNYVLKMSKLRQLSEAAEQGWEELHVSYVAEQDGYVQILVANESIKPVWFDDIKISYSRDLIVQENHYDPWGLNLAGIETQGSPNHEFQFSGKEKEDEFGLNWLDLGARMYDAQLGRFHTIDLLAEQIPTINPYQYTYNNPVMFTDPTGMMSDDEYGDWVAQLQAEDQAALEADLEGRGFRTYGDSYKSKYGNRAKRVSSKPPVARIYIYSRLDENGEEQVGANDMMAIALYVAEIFMKKHVVKGKVVASNNLNIEVVYLLPDEAKAKMGTRLANNEASVEIHNQVGQGNQTNSMSFAAKITYEWAKAPKQLQDRYKDPRMQPTSFILNIDPYYDFGDSFVKYQSEQENDSKRRYSTAYAVAHEAWHQFITRAEAALDPFAFVQIDIQGASQYDIPFLMDSRGHFNAYPNLNTTGPGEGNEPGQLVGAPNKRTGMNTMGYGERIDEIQRERVLRYFRFRK</sequence>
<reference evidence="5" key="1">
    <citation type="submission" date="2023-05" db="EMBL/GenBank/DDBJ databases">
        <authorList>
            <person name="Zhang X."/>
        </authorList>
    </citation>
    <scope>NUCLEOTIDE SEQUENCE</scope>
    <source>
        <strain evidence="5">YF14B1</strain>
    </source>
</reference>
<dbReference type="Proteomes" id="UP001241110">
    <property type="component" value="Unassembled WGS sequence"/>
</dbReference>
<proteinExistence type="predicted"/>
<evidence type="ECO:0000313" key="6">
    <source>
        <dbReference type="Proteomes" id="UP001241110"/>
    </source>
</evidence>
<gene>
    <name evidence="5" type="ORF">QNI16_27125</name>
</gene>
<feature type="region of interest" description="Disordered" evidence="3">
    <location>
        <begin position="1852"/>
        <end position="1877"/>
    </location>
</feature>
<protein>
    <submittedName>
        <fullName evidence="5">DUF6443 domain-containing protein</fullName>
    </submittedName>
</protein>
<dbReference type="SUPFAM" id="SSF49899">
    <property type="entry name" value="Concanavalin A-like lectins/glucanases"/>
    <property type="match status" value="1"/>
</dbReference>